<dbReference type="Proteomes" id="UP000008493">
    <property type="component" value="Unassembled WGS sequence"/>
</dbReference>
<dbReference type="RefSeq" id="XP_007332586.1">
    <property type="nucleotide sequence ID" value="XM_007332524.1"/>
</dbReference>
<feature type="compositionally biased region" description="Basic and acidic residues" evidence="1">
    <location>
        <begin position="9"/>
        <end position="24"/>
    </location>
</feature>
<protein>
    <submittedName>
        <fullName evidence="2">Uncharacterized protein</fullName>
    </submittedName>
</protein>
<sequence>LGLRALGCRARDPQAVRSKLERSRVTPKRRAPTQPTRSGESSPPKRRCLKCK</sequence>
<evidence type="ECO:0000256" key="1">
    <source>
        <dbReference type="SAM" id="MobiDB-lite"/>
    </source>
</evidence>
<reference evidence="3" key="1">
    <citation type="journal article" date="2012" name="Proc. Natl. Acad. Sci. U.S.A.">
        <title>Genome sequence of the button mushroom Agaricus bisporus reveals mechanisms governing adaptation to a humic-rich ecological niche.</title>
        <authorList>
            <person name="Morin E."/>
            <person name="Kohler A."/>
            <person name="Baker A.R."/>
            <person name="Foulongne-Oriol M."/>
            <person name="Lombard V."/>
            <person name="Nagy L.G."/>
            <person name="Ohm R.A."/>
            <person name="Patyshakuliyeva A."/>
            <person name="Brun A."/>
            <person name="Aerts A.L."/>
            <person name="Bailey A.M."/>
            <person name="Billette C."/>
            <person name="Coutinho P.M."/>
            <person name="Deakin G."/>
            <person name="Doddapaneni H."/>
            <person name="Floudas D."/>
            <person name="Grimwood J."/>
            <person name="Hilden K."/>
            <person name="Kuees U."/>
            <person name="LaButti K.M."/>
            <person name="Lapidus A."/>
            <person name="Lindquist E.A."/>
            <person name="Lucas S.M."/>
            <person name="Murat C."/>
            <person name="Riley R.W."/>
            <person name="Salamov A.A."/>
            <person name="Schmutz J."/>
            <person name="Subramanian V."/>
            <person name="Woesten H.A.B."/>
            <person name="Xu J."/>
            <person name="Eastwood D.C."/>
            <person name="Foster G.D."/>
            <person name="Sonnenberg A.S."/>
            <person name="Cullen D."/>
            <person name="de Vries R.P."/>
            <person name="Lundell T."/>
            <person name="Hibbett D.S."/>
            <person name="Henrissat B."/>
            <person name="Burton K.S."/>
            <person name="Kerrigan R.W."/>
            <person name="Challen M.P."/>
            <person name="Grigoriev I.V."/>
            <person name="Martin F."/>
        </authorList>
    </citation>
    <scope>NUCLEOTIDE SEQUENCE [LARGE SCALE GENOMIC DNA]</scope>
    <source>
        <strain evidence="3">JB137-S8 / ATCC MYA-4627 / FGSC 10392</strain>
    </source>
</reference>
<keyword evidence="3" id="KW-1185">Reference proteome</keyword>
<accession>K5X1A5</accession>
<dbReference type="KEGG" id="abp:AGABI1DRAFT86982"/>
<evidence type="ECO:0000313" key="2">
    <source>
        <dbReference type="EMBL" id="EKM76672.1"/>
    </source>
</evidence>
<name>K5X1A5_AGABU</name>
<proteinExistence type="predicted"/>
<evidence type="ECO:0000313" key="3">
    <source>
        <dbReference type="Proteomes" id="UP000008493"/>
    </source>
</evidence>
<feature type="non-terminal residue" evidence="2">
    <location>
        <position position="1"/>
    </location>
</feature>
<dbReference type="HOGENOM" id="CLU_3086661_0_0_1"/>
<organism evidence="2 3">
    <name type="scientific">Agaricus bisporus var. burnettii (strain JB137-S8 / ATCC MYA-4627 / FGSC 10392)</name>
    <name type="common">White button mushroom</name>
    <dbReference type="NCBI Taxonomy" id="597362"/>
    <lineage>
        <taxon>Eukaryota</taxon>
        <taxon>Fungi</taxon>
        <taxon>Dikarya</taxon>
        <taxon>Basidiomycota</taxon>
        <taxon>Agaricomycotina</taxon>
        <taxon>Agaricomycetes</taxon>
        <taxon>Agaricomycetidae</taxon>
        <taxon>Agaricales</taxon>
        <taxon>Agaricineae</taxon>
        <taxon>Agaricaceae</taxon>
        <taxon>Agaricus</taxon>
    </lineage>
</organism>
<dbReference type="OMA" id="RLPTWSQ"/>
<dbReference type="InParanoid" id="K5X1A5"/>
<gene>
    <name evidence="2" type="ORF">AGABI1DRAFT_86982</name>
</gene>
<dbReference type="AlphaFoldDB" id="K5X1A5"/>
<dbReference type="GeneID" id="18832188"/>
<feature type="region of interest" description="Disordered" evidence="1">
    <location>
        <begin position="1"/>
        <end position="52"/>
    </location>
</feature>
<dbReference type="EMBL" id="JH971400">
    <property type="protein sequence ID" value="EKM76672.1"/>
    <property type="molecule type" value="Genomic_DNA"/>
</dbReference>